<name>A0A9P0F599_BEMTA</name>
<keyword evidence="5" id="KW-0326">Glycosidase</keyword>
<accession>A0A9P0F599</accession>
<feature type="region of interest" description="Disordered" evidence="6">
    <location>
        <begin position="401"/>
        <end position="430"/>
    </location>
</feature>
<evidence type="ECO:0000256" key="2">
    <source>
        <dbReference type="ARBA" id="ARBA00008061"/>
    </source>
</evidence>
<dbReference type="SUPFAM" id="SSF51445">
    <property type="entry name" value="(Trans)glycosidases"/>
    <property type="match status" value="1"/>
</dbReference>
<feature type="chain" id="PRO_5040357642" description="alpha-glucosidase" evidence="7">
    <location>
        <begin position="21"/>
        <end position="602"/>
    </location>
</feature>
<dbReference type="InterPro" id="IPR017853">
    <property type="entry name" value="GH"/>
</dbReference>
<dbReference type="Gene3D" id="3.20.20.80">
    <property type="entry name" value="Glycosidases"/>
    <property type="match status" value="1"/>
</dbReference>
<reference evidence="9" key="1">
    <citation type="submission" date="2021-12" db="EMBL/GenBank/DDBJ databases">
        <authorList>
            <person name="King R."/>
        </authorList>
    </citation>
    <scope>NUCLEOTIDE SEQUENCE</scope>
</reference>
<organism evidence="9 10">
    <name type="scientific">Bemisia tabaci</name>
    <name type="common">Sweetpotato whitefly</name>
    <name type="synonym">Aleurodes tabaci</name>
    <dbReference type="NCBI Taxonomy" id="7038"/>
    <lineage>
        <taxon>Eukaryota</taxon>
        <taxon>Metazoa</taxon>
        <taxon>Ecdysozoa</taxon>
        <taxon>Arthropoda</taxon>
        <taxon>Hexapoda</taxon>
        <taxon>Insecta</taxon>
        <taxon>Pterygota</taxon>
        <taxon>Neoptera</taxon>
        <taxon>Paraneoptera</taxon>
        <taxon>Hemiptera</taxon>
        <taxon>Sternorrhyncha</taxon>
        <taxon>Aleyrodoidea</taxon>
        <taxon>Aleyrodidae</taxon>
        <taxon>Aleyrodinae</taxon>
        <taxon>Bemisia</taxon>
    </lineage>
</organism>
<gene>
    <name evidence="9" type="ORF">BEMITA_LOCUS11230</name>
</gene>
<protein>
    <recommendedName>
        <fullName evidence="3">alpha-glucosidase</fullName>
        <ecNumber evidence="3">3.2.1.20</ecNumber>
    </recommendedName>
</protein>
<comment type="similarity">
    <text evidence="2">Belongs to the glycosyl hydrolase 13 family.</text>
</comment>
<keyword evidence="10" id="KW-1185">Reference proteome</keyword>
<dbReference type="KEGG" id="btab:109032711"/>
<evidence type="ECO:0000256" key="6">
    <source>
        <dbReference type="SAM" id="MobiDB-lite"/>
    </source>
</evidence>
<dbReference type="AlphaFoldDB" id="A0A9P0F599"/>
<dbReference type="EC" id="3.2.1.20" evidence="3"/>
<evidence type="ECO:0000256" key="1">
    <source>
        <dbReference type="ARBA" id="ARBA00001657"/>
    </source>
</evidence>
<dbReference type="InterPro" id="IPR045857">
    <property type="entry name" value="O16G_dom_2"/>
</dbReference>
<evidence type="ECO:0000256" key="7">
    <source>
        <dbReference type="SAM" id="SignalP"/>
    </source>
</evidence>
<dbReference type="PANTHER" id="PTHR10357:SF179">
    <property type="entry name" value="NEUTRAL AND BASIC AMINO ACID TRANSPORT PROTEIN RBAT"/>
    <property type="match status" value="1"/>
</dbReference>
<keyword evidence="5" id="KW-0378">Hydrolase</keyword>
<evidence type="ECO:0000313" key="9">
    <source>
        <dbReference type="EMBL" id="CAH0392755.1"/>
    </source>
</evidence>
<comment type="catalytic activity">
    <reaction evidence="1">
        <text>Hydrolysis of terminal, non-reducing (1-&gt;4)-linked alpha-D-glucose residues with release of alpha-D-glucose.</text>
        <dbReference type="EC" id="3.2.1.20"/>
    </reaction>
</comment>
<evidence type="ECO:0000256" key="5">
    <source>
        <dbReference type="ARBA" id="ARBA00023295"/>
    </source>
</evidence>
<dbReference type="GO" id="GO:0005975">
    <property type="term" value="P:carbohydrate metabolic process"/>
    <property type="evidence" value="ECO:0007669"/>
    <property type="project" value="InterPro"/>
</dbReference>
<evidence type="ECO:0000313" key="10">
    <source>
        <dbReference type="Proteomes" id="UP001152759"/>
    </source>
</evidence>
<dbReference type="GO" id="GO:0004558">
    <property type="term" value="F:alpha-1,4-glucosidase activity"/>
    <property type="evidence" value="ECO:0007669"/>
    <property type="project" value="UniProtKB-EC"/>
</dbReference>
<sequence>MAYIFNIIFCLAVIIANSGADQTFRELDWWENTLIYQIYPRSFQDSNGDGYGDLNGITERLDYVKEIGVETVWIQPIYKSPMTDLGYDVADYRAIDPLFGNMDDFKKLLKGIHDRGMKLILDFVPNHTSDLSEWFKLSVQRVEPYTDFYVWRDAKKINDTHSTYPNNWRSVFGGSAWKWNEQRKQYYLHQFTEGQVELDFRNPRVRTEIENVLKFWLDLGVDGFRVDALGYVYEEEHFLDEPFVREARGDETDYVTLDHIYTISQPENSGLVKSWRAMLDDYSKKDGQTRLLCIEDYGWPILLRSHLGNETIPGAQISFYVRLAWMDFEANAPELDIWIHNMTDVFPAPNYNWVLDNHDNNRVSSRYQPESVDAWNMLALLLPGVASIYYGSELGMQDIKPRKEQRQDPGNQGNGRTGTRDGPRGPMMWDDTRNAGFTTAKKPWLPVNPNYWETNVEAQRRDHGSHLNIYKRLVALRRTHVIRYGDLNTYVPKDWVYMFTRSIDTEKIAVLMNIGSETEEVCAKYSANHLPEIMYVHTSSINSGLGIGDKVKTFDSDESKCIRMRPFSGLVLSSIAQSHNFASRSSYSIIILLLVTCFKILI</sequence>
<feature type="domain" description="Glycosyl hydrolase family 13 catalytic" evidence="8">
    <location>
        <begin position="37"/>
        <end position="420"/>
    </location>
</feature>
<dbReference type="Pfam" id="PF00128">
    <property type="entry name" value="Alpha-amylase"/>
    <property type="match status" value="1"/>
</dbReference>
<dbReference type="EMBL" id="OU963868">
    <property type="protein sequence ID" value="CAH0392755.1"/>
    <property type="molecule type" value="Genomic_DNA"/>
</dbReference>
<evidence type="ECO:0000256" key="3">
    <source>
        <dbReference type="ARBA" id="ARBA00012741"/>
    </source>
</evidence>
<evidence type="ECO:0000259" key="8">
    <source>
        <dbReference type="SMART" id="SM00642"/>
    </source>
</evidence>
<dbReference type="Gene3D" id="3.90.400.10">
    <property type="entry name" value="Oligo-1,6-glucosidase, Domain 2"/>
    <property type="match status" value="1"/>
</dbReference>
<feature type="signal peptide" evidence="7">
    <location>
        <begin position="1"/>
        <end position="20"/>
    </location>
</feature>
<evidence type="ECO:0000256" key="4">
    <source>
        <dbReference type="ARBA" id="ARBA00023180"/>
    </source>
</evidence>
<keyword evidence="4" id="KW-0325">Glycoprotein</keyword>
<keyword evidence="7" id="KW-0732">Signal</keyword>
<dbReference type="Proteomes" id="UP001152759">
    <property type="component" value="Chromosome 7"/>
</dbReference>
<proteinExistence type="inferred from homology"/>
<dbReference type="FunFam" id="3.90.400.10:FF:000001">
    <property type="entry name" value="Maltase A3, isoform A"/>
    <property type="match status" value="1"/>
</dbReference>
<dbReference type="InterPro" id="IPR006047">
    <property type="entry name" value="GH13_cat_dom"/>
</dbReference>
<dbReference type="PANTHER" id="PTHR10357">
    <property type="entry name" value="ALPHA-AMYLASE FAMILY MEMBER"/>
    <property type="match status" value="1"/>
</dbReference>
<dbReference type="SMART" id="SM00642">
    <property type="entry name" value="Aamy"/>
    <property type="match status" value="1"/>
</dbReference>